<dbReference type="AlphaFoldDB" id="W4FHX9"/>
<accession>W4FHX9</accession>
<dbReference type="EMBL" id="KI913210">
    <property type="protein sequence ID" value="ETV66469.1"/>
    <property type="molecule type" value="Genomic_DNA"/>
</dbReference>
<gene>
    <name evidence="1" type="ORF">H257_17055</name>
</gene>
<dbReference type="OrthoDB" id="113983at2759"/>
<proteinExistence type="predicted"/>
<evidence type="ECO:0000313" key="1">
    <source>
        <dbReference type="EMBL" id="ETV66469.1"/>
    </source>
</evidence>
<dbReference type="RefSeq" id="XP_009843998.1">
    <property type="nucleotide sequence ID" value="XM_009845696.1"/>
</dbReference>
<sequence length="73" mass="8327">MGKNPYEVTEAEWVAWFRQGYDVDIRALDSLKKLIKAAVVFDMSVQDADSRIGKMLDGQAAAIPRDRQEWVIN</sequence>
<protein>
    <submittedName>
        <fullName evidence="1">Uncharacterized protein</fullName>
    </submittedName>
</protein>
<dbReference type="GeneID" id="20819051"/>
<organism evidence="1">
    <name type="scientific">Aphanomyces astaci</name>
    <name type="common">Crayfish plague agent</name>
    <dbReference type="NCBI Taxonomy" id="112090"/>
    <lineage>
        <taxon>Eukaryota</taxon>
        <taxon>Sar</taxon>
        <taxon>Stramenopiles</taxon>
        <taxon>Oomycota</taxon>
        <taxon>Saprolegniomycetes</taxon>
        <taxon>Saprolegniales</taxon>
        <taxon>Verrucalvaceae</taxon>
        <taxon>Aphanomyces</taxon>
    </lineage>
</organism>
<reference evidence="1" key="1">
    <citation type="submission" date="2013-12" db="EMBL/GenBank/DDBJ databases">
        <title>The Genome Sequence of Aphanomyces astaci APO3.</title>
        <authorList>
            <consortium name="The Broad Institute Genomics Platform"/>
            <person name="Russ C."/>
            <person name="Tyler B."/>
            <person name="van West P."/>
            <person name="Dieguez-Uribeondo J."/>
            <person name="Young S.K."/>
            <person name="Zeng Q."/>
            <person name="Gargeya S."/>
            <person name="Fitzgerald M."/>
            <person name="Abouelleil A."/>
            <person name="Alvarado L."/>
            <person name="Chapman S.B."/>
            <person name="Gainer-Dewar J."/>
            <person name="Goldberg J."/>
            <person name="Griggs A."/>
            <person name="Gujja S."/>
            <person name="Hansen M."/>
            <person name="Howarth C."/>
            <person name="Imamovic A."/>
            <person name="Ireland A."/>
            <person name="Larimer J."/>
            <person name="McCowan C."/>
            <person name="Murphy C."/>
            <person name="Pearson M."/>
            <person name="Poon T.W."/>
            <person name="Priest M."/>
            <person name="Roberts A."/>
            <person name="Saif S."/>
            <person name="Shea T."/>
            <person name="Sykes S."/>
            <person name="Wortman J."/>
            <person name="Nusbaum C."/>
            <person name="Birren B."/>
        </authorList>
    </citation>
    <scope>NUCLEOTIDE SEQUENCE [LARGE SCALE GENOMIC DNA]</scope>
    <source>
        <strain evidence="1">APO3</strain>
    </source>
</reference>
<name>W4FHX9_APHAT</name>
<dbReference type="VEuPathDB" id="FungiDB:H257_17055"/>